<evidence type="ECO:0000313" key="3">
    <source>
        <dbReference type="Proteomes" id="UP000272474"/>
    </source>
</evidence>
<reference evidence="2 3" key="1">
    <citation type="journal article" date="2014" name="Int. J. Syst. Evol. Microbiol.">
        <title>Streptomyces hoynatensis sp. nov., isolated from deep marine sediment.</title>
        <authorList>
            <person name="Veyisoglu A."/>
            <person name="Sahin N."/>
        </authorList>
    </citation>
    <scope>NUCLEOTIDE SEQUENCE [LARGE SCALE GENOMIC DNA]</scope>
    <source>
        <strain evidence="2 3">KCTC 29097</strain>
    </source>
</reference>
<proteinExistence type="predicted"/>
<dbReference type="AlphaFoldDB" id="A0A3A9YXB2"/>
<name>A0A3A9YXB2_9ACTN</name>
<feature type="region of interest" description="Disordered" evidence="1">
    <location>
        <begin position="90"/>
        <end position="113"/>
    </location>
</feature>
<dbReference type="RefSeq" id="WP_120680532.1">
    <property type="nucleotide sequence ID" value="NZ_RBAL01000009.1"/>
</dbReference>
<sequence>MSPDDYDALFAESRDRRPFANGTEGYGWLDANCSTCIHEGPSRQGHEEQGCPLVLLALVGRTPAQWLDGPRDAEGRYGIADQYRCIEYRHENDAGPEPRPVPEPPGQLTLGPREPLEGVRMLTALTEPLPQVLAANHVTDGGE</sequence>
<dbReference type="OrthoDB" id="3694208at2"/>
<keyword evidence="3" id="KW-1185">Reference proteome</keyword>
<organism evidence="2 3">
    <name type="scientific">Streptomyces hoynatensis</name>
    <dbReference type="NCBI Taxonomy" id="1141874"/>
    <lineage>
        <taxon>Bacteria</taxon>
        <taxon>Bacillati</taxon>
        <taxon>Actinomycetota</taxon>
        <taxon>Actinomycetes</taxon>
        <taxon>Kitasatosporales</taxon>
        <taxon>Streptomycetaceae</taxon>
        <taxon>Streptomyces</taxon>
    </lineage>
</organism>
<accession>A0A3A9YXB2</accession>
<evidence type="ECO:0000313" key="2">
    <source>
        <dbReference type="EMBL" id="RKN40762.1"/>
    </source>
</evidence>
<evidence type="ECO:0000256" key="1">
    <source>
        <dbReference type="SAM" id="MobiDB-lite"/>
    </source>
</evidence>
<protein>
    <submittedName>
        <fullName evidence="2">Uncharacterized protein</fullName>
    </submittedName>
</protein>
<dbReference type="EMBL" id="RBAL01000009">
    <property type="protein sequence ID" value="RKN40762.1"/>
    <property type="molecule type" value="Genomic_DNA"/>
</dbReference>
<comment type="caution">
    <text evidence="2">The sequence shown here is derived from an EMBL/GenBank/DDBJ whole genome shotgun (WGS) entry which is preliminary data.</text>
</comment>
<gene>
    <name evidence="2" type="ORF">D7294_16860</name>
</gene>
<dbReference type="Proteomes" id="UP000272474">
    <property type="component" value="Unassembled WGS sequence"/>
</dbReference>